<dbReference type="SUPFAM" id="SSF54001">
    <property type="entry name" value="Cysteine proteinases"/>
    <property type="match status" value="1"/>
</dbReference>
<organism evidence="8 9">
    <name type="scientific">Terrisporobacter othiniensis</name>
    <dbReference type="NCBI Taxonomy" id="1577792"/>
    <lineage>
        <taxon>Bacteria</taxon>
        <taxon>Bacillati</taxon>
        <taxon>Bacillota</taxon>
        <taxon>Clostridia</taxon>
        <taxon>Peptostreptococcales</taxon>
        <taxon>Peptostreptococcaceae</taxon>
        <taxon>Terrisporobacter</taxon>
    </lineage>
</organism>
<evidence type="ECO:0000256" key="4">
    <source>
        <dbReference type="ARBA" id="ARBA00022801"/>
    </source>
</evidence>
<dbReference type="InterPro" id="IPR000064">
    <property type="entry name" value="NLP_P60_dom"/>
</dbReference>
<evidence type="ECO:0000256" key="5">
    <source>
        <dbReference type="ARBA" id="ARBA00022807"/>
    </source>
</evidence>
<evidence type="ECO:0000256" key="1">
    <source>
        <dbReference type="ARBA" id="ARBA00007074"/>
    </source>
</evidence>
<sequence>MINLSKKNVIILGTCLFITIYSFITVNTITSFASKSNPSFTKSYSGLVNIDGKTYYYSKKTGKKLTGYRVIDGKKYYFSTTSGAMLSGIRSVTINGEKHTYYFLKNGDVFKSGLKEIGDKKYYFSKTTGKMLTGLRKVNDNTSYYFLSDGKVFKGGLKEIGDKKYYFSKTTGKMLTGFRTVNNKKYYFHRDGHALKDQLATINNQLYLFEKDGSIAKGAKTVNNSKYYFDLDTGAAISGLKKRNDKLYYYDKVTYKAIVGFKTINNDTYYFHNKYNYALTGLQSFGDKLYYFKEDNCKMLKNDTITYANIEFTFNNAGISIKQSVSKEFEKDARTKLIFNGLKKLGAPYGTSDCEFRCNTFVDYCYKTVNIDTLQNLTSSRQAKYLLRNNKDIPFEKLKPGDLIFYNSENCDSVESKGSCGRVEIINNIRLHVHHVGIYIGKGKMLDSTQTVSEGFGRVKVTDFNPDTTSKTYYPILYANILD</sequence>
<keyword evidence="2" id="KW-0645">Protease</keyword>
<dbReference type="InterPro" id="IPR018337">
    <property type="entry name" value="Cell_wall/Cho-bd_repeat"/>
</dbReference>
<dbReference type="EMBL" id="JWHR01000050">
    <property type="protein sequence ID" value="KHS58061.1"/>
    <property type="molecule type" value="Genomic_DNA"/>
</dbReference>
<accession>A0A0B3VMQ2</accession>
<comment type="caution">
    <text evidence="8">The sequence shown here is derived from an EMBL/GenBank/DDBJ whole genome shotgun (WGS) entry which is preliminary data.</text>
</comment>
<keyword evidence="6" id="KW-0812">Transmembrane</keyword>
<evidence type="ECO:0000313" key="9">
    <source>
        <dbReference type="Proteomes" id="UP000031189"/>
    </source>
</evidence>
<keyword evidence="9" id="KW-1185">Reference proteome</keyword>
<dbReference type="InterPro" id="IPR038765">
    <property type="entry name" value="Papain-like_cys_pep_sf"/>
</dbReference>
<dbReference type="GO" id="GO:0006508">
    <property type="term" value="P:proteolysis"/>
    <property type="evidence" value="ECO:0007669"/>
    <property type="project" value="UniProtKB-KW"/>
</dbReference>
<keyword evidence="3" id="KW-0677">Repeat</keyword>
<dbReference type="Pfam" id="PF19127">
    <property type="entry name" value="Choline_bind_3"/>
    <property type="match status" value="2"/>
</dbReference>
<keyword evidence="5" id="KW-0788">Thiol protease</keyword>
<dbReference type="Pfam" id="PF00877">
    <property type="entry name" value="NLPC_P60"/>
    <property type="match status" value="1"/>
</dbReference>
<keyword evidence="6" id="KW-0472">Membrane</keyword>
<name>A0A0B3VMQ2_9FIRM</name>
<dbReference type="AlphaFoldDB" id="A0A0B3VMQ2"/>
<reference evidence="8 9" key="1">
    <citation type="submission" date="2014-12" db="EMBL/GenBank/DDBJ databases">
        <title>Draft genome sequence of Terrisporobacter sp. 08-306576, isolated from the blood culture of a bacteremia patient.</title>
        <authorList>
            <person name="Lund L.C."/>
            <person name="Sydenham T.V."/>
            <person name="Hogh S.V."/>
            <person name="Skov M.N."/>
            <person name="Kemp M."/>
            <person name="Justesen U.S."/>
        </authorList>
    </citation>
    <scope>NUCLEOTIDE SEQUENCE [LARGE SCALE GENOMIC DNA]</scope>
    <source>
        <strain evidence="8 9">08-306576</strain>
    </source>
</reference>
<proteinExistence type="inferred from homology"/>
<dbReference type="Gene3D" id="2.10.270.10">
    <property type="entry name" value="Cholin Binding"/>
    <property type="match status" value="4"/>
</dbReference>
<keyword evidence="4" id="KW-0378">Hydrolase</keyword>
<dbReference type="SUPFAM" id="SSF69360">
    <property type="entry name" value="Cell wall binding repeat"/>
    <property type="match status" value="2"/>
</dbReference>
<dbReference type="OrthoDB" id="1750764at2"/>
<dbReference type="RefSeq" id="WP_039678734.1">
    <property type="nucleotide sequence ID" value="NZ_JWHR01000050.1"/>
</dbReference>
<evidence type="ECO:0000313" key="8">
    <source>
        <dbReference type="EMBL" id="KHS58061.1"/>
    </source>
</evidence>
<dbReference type="Proteomes" id="UP000031189">
    <property type="component" value="Unassembled WGS sequence"/>
</dbReference>
<dbReference type="GO" id="GO:0008234">
    <property type="term" value="F:cysteine-type peptidase activity"/>
    <property type="evidence" value="ECO:0007669"/>
    <property type="project" value="UniProtKB-KW"/>
</dbReference>
<evidence type="ECO:0000259" key="7">
    <source>
        <dbReference type="Pfam" id="PF00877"/>
    </source>
</evidence>
<feature type="transmembrane region" description="Helical" evidence="6">
    <location>
        <begin position="9"/>
        <end position="33"/>
    </location>
</feature>
<evidence type="ECO:0000256" key="6">
    <source>
        <dbReference type="SAM" id="Phobius"/>
    </source>
</evidence>
<dbReference type="Gene3D" id="3.90.1720.10">
    <property type="entry name" value="endopeptidase domain like (from Nostoc punctiforme)"/>
    <property type="match status" value="1"/>
</dbReference>
<evidence type="ECO:0000256" key="3">
    <source>
        <dbReference type="ARBA" id="ARBA00022737"/>
    </source>
</evidence>
<protein>
    <recommendedName>
        <fullName evidence="7">NlpC/P60 domain-containing protein</fullName>
    </recommendedName>
</protein>
<dbReference type="Pfam" id="PF01473">
    <property type="entry name" value="Choline_bind_1"/>
    <property type="match status" value="4"/>
</dbReference>
<feature type="domain" description="NlpC/P60" evidence="7">
    <location>
        <begin position="350"/>
        <end position="450"/>
    </location>
</feature>
<keyword evidence="6" id="KW-1133">Transmembrane helix</keyword>
<dbReference type="STRING" id="1577792.QX51_04635"/>
<comment type="similarity">
    <text evidence="1">Belongs to the peptidase C40 family.</text>
</comment>
<gene>
    <name evidence="8" type="ORF">QX51_04635</name>
</gene>
<evidence type="ECO:0000256" key="2">
    <source>
        <dbReference type="ARBA" id="ARBA00022670"/>
    </source>
</evidence>